<evidence type="ECO:0000256" key="3">
    <source>
        <dbReference type="ARBA" id="ARBA00022692"/>
    </source>
</evidence>
<dbReference type="SMART" id="SM00100">
    <property type="entry name" value="cNMP"/>
    <property type="match status" value="1"/>
</dbReference>
<dbReference type="PANTHER" id="PTHR45651">
    <property type="entry name" value="CYCLIC NUCLEOTIDE-GATED ION CHANNEL 15-RELATED-RELATED"/>
    <property type="match status" value="1"/>
</dbReference>
<proteinExistence type="inferred from homology"/>
<feature type="transmembrane region" description="Helical" evidence="9">
    <location>
        <begin position="85"/>
        <end position="107"/>
    </location>
</feature>
<dbReference type="CDD" id="cd00038">
    <property type="entry name" value="CAP_ED"/>
    <property type="match status" value="1"/>
</dbReference>
<dbReference type="PROSITE" id="PS50042">
    <property type="entry name" value="CNMP_BINDING_3"/>
    <property type="match status" value="1"/>
</dbReference>
<dbReference type="PANTHER" id="PTHR45651:SF5">
    <property type="entry name" value="CYCLIC NUCLEOTIDE-GATED ION CHANNEL 1"/>
    <property type="match status" value="1"/>
</dbReference>
<dbReference type="Gene3D" id="2.60.120.10">
    <property type="entry name" value="Jelly Rolls"/>
    <property type="match status" value="1"/>
</dbReference>
<dbReference type="Proteomes" id="UP000815260">
    <property type="component" value="Chromosome 6D"/>
</dbReference>
<evidence type="ECO:0000259" key="10">
    <source>
        <dbReference type="PROSITE" id="PS50042"/>
    </source>
</evidence>
<comment type="subcellular location">
    <subcellularLocation>
        <location evidence="1">Endomembrane system</location>
        <topology evidence="1">Multi-pass membrane protein</topology>
    </subcellularLocation>
</comment>
<sequence length="489" mass="56020">MAFREERYVRFHDWRSEYSVGSDKIVSEGRHTAFDSLKDKTLGAFSFLGNSSHPETLNKSTPEERKAKTRVLDPQGPFLQRWNKIFVISCLIAVSVDPLFFYIPVIDGVKNCLYLDKKLATIASILRFFTDIFYLLHIIFQFRTGFVAPSRVFGRGVLVEDTFAIAKRYLTTYFLIDFLAVMPLPQVFVLLVLPHLKDSKVMEAKDILMVIVTCQYVPRLVRIIPLYLQITRSAGIITETAWAGAAFNLLIYMLASHVPMFENMDEQLLDAMCDRLKPMLYTEDSCIIREGDPVNEMLFVMRGYLESMTTNGGQSGFFNSNVLKGGDFCGEELLTWALDPAAVSNLPSSTRTVKTLSEVEAFVLRADDLKFVATQFRKLHSKQLQHTFRFYSQQWRTWAACFIQAAWHRYCRKKLEDSLFEKEKRLQAAIVSDDSTKLSLGAALYASRFAGNMMRILRRNATRKARLQERVPARLLQKPAEPNFFAVGE</sequence>
<comment type="caution">
    <text evidence="11">The sequence shown here is derived from an EMBL/GenBank/DDBJ whole genome shotgun (WGS) entry which is preliminary data.</text>
</comment>
<evidence type="ECO:0000256" key="8">
    <source>
        <dbReference type="ARBA" id="ARBA00023303"/>
    </source>
</evidence>
<evidence type="ECO:0000256" key="7">
    <source>
        <dbReference type="ARBA" id="ARBA00023286"/>
    </source>
</evidence>
<dbReference type="EMBL" id="CM022228">
    <property type="protein sequence ID" value="KAF7089639.1"/>
    <property type="molecule type" value="Genomic_DNA"/>
</dbReference>
<keyword evidence="6 9" id="KW-0472">Membrane</keyword>
<evidence type="ECO:0000256" key="4">
    <source>
        <dbReference type="ARBA" id="ARBA00022989"/>
    </source>
</evidence>
<name>A0A9R1MU91_WHEAT</name>
<keyword evidence="7" id="KW-1071">Ligand-gated ion channel</keyword>
<feature type="transmembrane region" description="Helical" evidence="9">
    <location>
        <begin position="173"/>
        <end position="196"/>
    </location>
</feature>
<evidence type="ECO:0000256" key="9">
    <source>
        <dbReference type="SAM" id="Phobius"/>
    </source>
</evidence>
<dbReference type="SUPFAM" id="SSF51206">
    <property type="entry name" value="cAMP-binding domain-like"/>
    <property type="match status" value="1"/>
</dbReference>
<keyword evidence="3 9" id="KW-0812">Transmembrane</keyword>
<evidence type="ECO:0000256" key="1">
    <source>
        <dbReference type="ARBA" id="ARBA00004127"/>
    </source>
</evidence>
<comment type="similarity">
    <text evidence="2">Belongs to the cyclic nucleotide-gated cation channel (TC 1.A.1.5) family.</text>
</comment>
<dbReference type="InterPro" id="IPR000595">
    <property type="entry name" value="cNMP-bd_dom"/>
</dbReference>
<protein>
    <recommendedName>
        <fullName evidence="10">Cyclic nucleotide-binding domain-containing protein</fullName>
    </recommendedName>
</protein>
<feature type="domain" description="Cyclic nucleotide-binding" evidence="10">
    <location>
        <begin position="260"/>
        <end position="344"/>
    </location>
</feature>
<gene>
    <name evidence="11" type="ORF">CFC21_092563</name>
</gene>
<dbReference type="GO" id="GO:0012505">
    <property type="term" value="C:endomembrane system"/>
    <property type="evidence" value="ECO:0007669"/>
    <property type="project" value="UniProtKB-SubCell"/>
</dbReference>
<dbReference type="InterPro" id="IPR014710">
    <property type="entry name" value="RmlC-like_jellyroll"/>
</dbReference>
<dbReference type="AlphaFoldDB" id="A0A9R1MU91"/>
<reference evidence="11" key="2">
    <citation type="submission" date="2020-03" db="EMBL/GenBank/DDBJ databases">
        <title>The second near-complete assembly of the hexaploid bread wheat (Triticum aestivum) genome.</title>
        <authorList>
            <person name="Zimin A.V."/>
            <person name="Puiu D."/>
            <person name="Shumante A."/>
            <person name="Alonge M."/>
            <person name="Salzberg S.L."/>
        </authorList>
    </citation>
    <scope>NUCLEOTIDE SEQUENCE</scope>
    <source>
        <tissue evidence="11">Leaf</tissue>
    </source>
</reference>
<feature type="transmembrane region" description="Helical" evidence="9">
    <location>
        <begin position="119"/>
        <end position="140"/>
    </location>
</feature>
<dbReference type="SUPFAM" id="SSF81324">
    <property type="entry name" value="Voltage-gated potassium channels"/>
    <property type="match status" value="1"/>
</dbReference>
<organism evidence="11">
    <name type="scientific">Triticum aestivum</name>
    <name type="common">Wheat</name>
    <dbReference type="NCBI Taxonomy" id="4565"/>
    <lineage>
        <taxon>Eukaryota</taxon>
        <taxon>Viridiplantae</taxon>
        <taxon>Streptophyta</taxon>
        <taxon>Embryophyta</taxon>
        <taxon>Tracheophyta</taxon>
        <taxon>Spermatophyta</taxon>
        <taxon>Magnoliopsida</taxon>
        <taxon>Liliopsida</taxon>
        <taxon>Poales</taxon>
        <taxon>Poaceae</taxon>
        <taxon>BOP clade</taxon>
        <taxon>Pooideae</taxon>
        <taxon>Triticodae</taxon>
        <taxon>Triticeae</taxon>
        <taxon>Triticinae</taxon>
        <taxon>Triticum</taxon>
    </lineage>
</organism>
<evidence type="ECO:0000256" key="6">
    <source>
        <dbReference type="ARBA" id="ARBA00023136"/>
    </source>
</evidence>
<keyword evidence="4 9" id="KW-1133">Transmembrane helix</keyword>
<accession>A0A9R1MU91</accession>
<feature type="transmembrane region" description="Helical" evidence="9">
    <location>
        <begin position="208"/>
        <end position="228"/>
    </location>
</feature>
<reference evidence="11" key="1">
    <citation type="journal article" date="2017" name="Gigascience">
        <title>The first near-complete assembly of the hexaploid bread wheat genome, Triticum aestivum.</title>
        <authorList>
            <person name="Zimin A.V."/>
            <person name="Puiu D."/>
            <person name="Hall R."/>
            <person name="Kingan S."/>
            <person name="Clavijo B.J."/>
            <person name="Salzberg S.L."/>
        </authorList>
    </citation>
    <scope>NUCLEOTIDE SEQUENCE</scope>
    <source>
        <tissue evidence="11">Leaf</tissue>
    </source>
</reference>
<keyword evidence="8" id="KW-0407">Ion channel</keyword>
<evidence type="ECO:0000256" key="5">
    <source>
        <dbReference type="ARBA" id="ARBA00023065"/>
    </source>
</evidence>
<dbReference type="GO" id="GO:0034220">
    <property type="term" value="P:monoatomic ion transmembrane transport"/>
    <property type="evidence" value="ECO:0007669"/>
    <property type="project" value="UniProtKB-KW"/>
</dbReference>
<keyword evidence="5" id="KW-0406">Ion transport</keyword>
<feature type="transmembrane region" description="Helical" evidence="9">
    <location>
        <begin position="234"/>
        <end position="255"/>
    </location>
</feature>
<dbReference type="OrthoDB" id="421226at2759"/>
<dbReference type="FunFam" id="2.60.120.10:FF:000024">
    <property type="entry name" value="Cyclic nucleotide-gated ion channel 1"/>
    <property type="match status" value="1"/>
</dbReference>
<evidence type="ECO:0000313" key="11">
    <source>
        <dbReference type="EMBL" id="KAF7089639.1"/>
    </source>
</evidence>
<keyword evidence="7" id="KW-0813">Transport</keyword>
<evidence type="ECO:0000256" key="2">
    <source>
        <dbReference type="ARBA" id="ARBA00010486"/>
    </source>
</evidence>
<dbReference type="InterPro" id="IPR018490">
    <property type="entry name" value="cNMP-bd_dom_sf"/>
</dbReference>